<keyword evidence="2" id="KW-1133">Transmembrane helix</keyword>
<keyword evidence="2" id="KW-0812">Transmembrane</keyword>
<feature type="transmembrane region" description="Helical" evidence="2">
    <location>
        <begin position="90"/>
        <end position="107"/>
    </location>
</feature>
<sequence length="177" mass="17950">MTSRTAVTATRRTAGALCLRTTRRTAGVLCLRTAGALCVLLAALLALLSTAPTASACDVSYRYVPSIKFDGSGFGVTQCSNATSLAGTSLLALVAAAALTAVGAALFRKGEATARTLGDETGPARVLEDYLRAPHATGEAPAAGRGHAPQAQDGRVPHPQEGHDPRGEGGRDADPLA</sequence>
<gene>
    <name evidence="3" type="ORF">M4438_18620</name>
</gene>
<feature type="compositionally biased region" description="Basic and acidic residues" evidence="1">
    <location>
        <begin position="155"/>
        <end position="177"/>
    </location>
</feature>
<name>A0ABT0NW00_9ACTN</name>
<evidence type="ECO:0000256" key="1">
    <source>
        <dbReference type="SAM" id="MobiDB-lite"/>
    </source>
</evidence>
<reference evidence="3 4" key="1">
    <citation type="submission" date="2022-05" db="EMBL/GenBank/DDBJ databases">
        <title>Genome Resource of Streptomyces lavenduligriseus GA1-1, a Strain with Broad-Spectrum Antifungal Activity against Phytopathogenic Fungi.</title>
        <authorList>
            <person name="Qi D."/>
        </authorList>
    </citation>
    <scope>NUCLEOTIDE SEQUENCE [LARGE SCALE GENOMIC DNA]</scope>
    <source>
        <strain evidence="3 4">GA1-1</strain>
    </source>
</reference>
<proteinExistence type="predicted"/>
<protein>
    <recommendedName>
        <fullName evidence="5">Integral membrane protein</fullName>
    </recommendedName>
</protein>
<evidence type="ECO:0008006" key="5">
    <source>
        <dbReference type="Google" id="ProtNLM"/>
    </source>
</evidence>
<dbReference type="Proteomes" id="UP001202052">
    <property type="component" value="Unassembled WGS sequence"/>
</dbReference>
<keyword evidence="4" id="KW-1185">Reference proteome</keyword>
<comment type="caution">
    <text evidence="3">The sequence shown here is derived from an EMBL/GenBank/DDBJ whole genome shotgun (WGS) entry which is preliminary data.</text>
</comment>
<organism evidence="3 4">
    <name type="scientific">Streptomyces lavenduligriseus</name>
    <dbReference type="NCBI Taxonomy" id="67315"/>
    <lineage>
        <taxon>Bacteria</taxon>
        <taxon>Bacillati</taxon>
        <taxon>Actinomycetota</taxon>
        <taxon>Actinomycetes</taxon>
        <taxon>Kitasatosporales</taxon>
        <taxon>Streptomycetaceae</taxon>
        <taxon>Streptomyces</taxon>
    </lineage>
</organism>
<evidence type="ECO:0000313" key="3">
    <source>
        <dbReference type="EMBL" id="MCL3995498.1"/>
    </source>
</evidence>
<dbReference type="EMBL" id="JAMCCK010000027">
    <property type="protein sequence ID" value="MCL3995498.1"/>
    <property type="molecule type" value="Genomic_DNA"/>
</dbReference>
<keyword evidence="2" id="KW-0472">Membrane</keyword>
<evidence type="ECO:0000256" key="2">
    <source>
        <dbReference type="SAM" id="Phobius"/>
    </source>
</evidence>
<accession>A0ABT0NW00</accession>
<evidence type="ECO:0000313" key="4">
    <source>
        <dbReference type="Proteomes" id="UP001202052"/>
    </source>
</evidence>
<dbReference type="RefSeq" id="WP_249461549.1">
    <property type="nucleotide sequence ID" value="NZ_JAMCCK010000027.1"/>
</dbReference>
<feature type="region of interest" description="Disordered" evidence="1">
    <location>
        <begin position="135"/>
        <end position="177"/>
    </location>
</feature>